<protein>
    <recommendedName>
        <fullName evidence="2">SCP domain-containing protein</fullName>
    </recommendedName>
</protein>
<dbReference type="Proteomes" id="UP000030153">
    <property type="component" value="Unassembled WGS sequence"/>
</dbReference>
<dbReference type="RefSeq" id="WP_036787274.1">
    <property type="nucleotide sequence ID" value="NZ_AVBG01000020.1"/>
</dbReference>
<gene>
    <name evidence="3" type="ORF">N780_09410</name>
</gene>
<organism evidence="3 4">
    <name type="scientific">Pontibacillus chungwhensis BH030062</name>
    <dbReference type="NCBI Taxonomy" id="1385513"/>
    <lineage>
        <taxon>Bacteria</taxon>
        <taxon>Bacillati</taxon>
        <taxon>Bacillota</taxon>
        <taxon>Bacilli</taxon>
        <taxon>Bacillales</taxon>
        <taxon>Bacillaceae</taxon>
        <taxon>Pontibacillus</taxon>
    </lineage>
</organism>
<sequence>MKIIRYGISALTFMFLLLYVSSITAASTSFKEFDPVTEVKPYKDWTIQFNTAMDGSTFNKIRVEDSNENAVDVVVSIDDDNMRAIVGAPMEGYLGGETYTLIISSDIASIRNKKLQEEVRIDFKIKKGPEMNNTKEEVATKWNSYKPLFQGDPFAVAPSISSPYAMGEIKDGFLQDGVRMSNFVRYLSGLPDDLELSPSLNEQAQYGSVVTAANGYLSHHPSKPDGMSEEFFDIGYTSTSSSNLSQQYTKEDYTSSYEVEDTIQMGTLEGSVYSYMMDEDAYNIGGVGHRRWILNPPLKKIGFGFAINENMNDYYHYTYSAMQIFDKSRVEEVEYDFIGWPGNNRYFPNEFFKSDVPWSVSLNPNNYQPPNMNEVEVRLKRLSDGESWTLDKNDTDFDENERNVPGEYFNVNNQWMGIPYCIIFRPDPEEIKEYTGLYEVTIEGLKDRNGNDKSLQYTVSFFDMLK</sequence>
<evidence type="ECO:0000259" key="2">
    <source>
        <dbReference type="Pfam" id="PF00188"/>
    </source>
</evidence>
<dbReference type="AlphaFoldDB" id="A0A0A2UPM4"/>
<reference evidence="3 4" key="1">
    <citation type="submission" date="2013-08" db="EMBL/GenBank/DDBJ databases">
        <title>Genome of Pontibacillus chungwhensis.</title>
        <authorList>
            <person name="Wang Q."/>
            <person name="Wang G."/>
        </authorList>
    </citation>
    <scope>NUCLEOTIDE SEQUENCE [LARGE SCALE GENOMIC DNA]</scope>
    <source>
        <strain evidence="3 4">BH030062</strain>
    </source>
</reference>
<accession>A0A0A2UPM4</accession>
<name>A0A0A2UPM4_9BACI</name>
<dbReference type="STRING" id="1385513.N780_09410"/>
<dbReference type="OrthoDB" id="1432909at2"/>
<dbReference type="InterPro" id="IPR014044">
    <property type="entry name" value="CAP_dom"/>
</dbReference>
<evidence type="ECO:0000313" key="4">
    <source>
        <dbReference type="Proteomes" id="UP000030153"/>
    </source>
</evidence>
<feature type="domain" description="SCP" evidence="2">
    <location>
        <begin position="185"/>
        <end position="313"/>
    </location>
</feature>
<dbReference type="SUPFAM" id="SSF55797">
    <property type="entry name" value="PR-1-like"/>
    <property type="match status" value="1"/>
</dbReference>
<feature type="chain" id="PRO_5039559970" description="SCP domain-containing protein" evidence="1">
    <location>
        <begin position="26"/>
        <end position="466"/>
    </location>
</feature>
<comment type="caution">
    <text evidence="3">The sequence shown here is derived from an EMBL/GenBank/DDBJ whole genome shotgun (WGS) entry which is preliminary data.</text>
</comment>
<evidence type="ECO:0000256" key="1">
    <source>
        <dbReference type="SAM" id="SignalP"/>
    </source>
</evidence>
<dbReference type="eggNOG" id="COG2340">
    <property type="taxonomic scope" value="Bacteria"/>
</dbReference>
<keyword evidence="1" id="KW-0732">Signal</keyword>
<feature type="signal peptide" evidence="1">
    <location>
        <begin position="1"/>
        <end position="25"/>
    </location>
</feature>
<dbReference type="InterPro" id="IPR035940">
    <property type="entry name" value="CAP_sf"/>
</dbReference>
<dbReference type="Pfam" id="PF00188">
    <property type="entry name" value="CAP"/>
    <property type="match status" value="1"/>
</dbReference>
<dbReference type="Gene3D" id="3.40.33.10">
    <property type="entry name" value="CAP"/>
    <property type="match status" value="1"/>
</dbReference>
<dbReference type="EMBL" id="AVBG01000020">
    <property type="protein sequence ID" value="KGP89859.1"/>
    <property type="molecule type" value="Genomic_DNA"/>
</dbReference>
<dbReference type="CDD" id="cd05379">
    <property type="entry name" value="CAP_bacterial"/>
    <property type="match status" value="1"/>
</dbReference>
<proteinExistence type="predicted"/>
<keyword evidence="4" id="KW-1185">Reference proteome</keyword>
<evidence type="ECO:0000313" key="3">
    <source>
        <dbReference type="EMBL" id="KGP89859.1"/>
    </source>
</evidence>